<comment type="caution">
    <text evidence="2">The sequence shown here is derived from an EMBL/GenBank/DDBJ whole genome shotgun (WGS) entry which is preliminary data.</text>
</comment>
<evidence type="ECO:0000256" key="1">
    <source>
        <dbReference type="ARBA" id="ARBA00006865"/>
    </source>
</evidence>
<protein>
    <recommendedName>
        <fullName evidence="4">GH16 domain-containing protein</fullName>
    </recommendedName>
</protein>
<sequence length="141" mass="16195">MTHAEHILPHGRSFADEFHVFTLEWTPEGLKTYVDDDLLLDVPFNNMFKKGKFPAWMDNPWEGSDTAPFDQEFYLIMNVAVGGTAGYFPDGVGNKPWSDKSEHAVNEFYAAKDDWYPSWGPENGLDRALAIDYIRVYKHNC</sequence>
<name>A0A9P5SHD6_9FUNG</name>
<evidence type="ECO:0000313" key="2">
    <source>
        <dbReference type="EMBL" id="KAF9326258.1"/>
    </source>
</evidence>
<dbReference type="AlphaFoldDB" id="A0A9P5SHD6"/>
<dbReference type="Proteomes" id="UP000696485">
    <property type="component" value="Unassembled WGS sequence"/>
</dbReference>
<dbReference type="PANTHER" id="PTHR10963">
    <property type="entry name" value="GLYCOSYL HYDROLASE-RELATED"/>
    <property type="match status" value="1"/>
</dbReference>
<comment type="similarity">
    <text evidence="1">Belongs to the glycosyl hydrolase 16 family.</text>
</comment>
<accession>A0A9P5SHD6</accession>
<gene>
    <name evidence="2" type="ORF">BG006_010298</name>
</gene>
<dbReference type="Gene3D" id="2.60.120.200">
    <property type="match status" value="1"/>
</dbReference>
<dbReference type="PANTHER" id="PTHR10963:SF55">
    <property type="entry name" value="GLYCOSIDE HYDROLASE FAMILY 16 PROTEIN"/>
    <property type="match status" value="1"/>
</dbReference>
<dbReference type="SUPFAM" id="SSF49899">
    <property type="entry name" value="Concanavalin A-like lectins/glucanases"/>
    <property type="match status" value="1"/>
</dbReference>
<dbReference type="InterPro" id="IPR050546">
    <property type="entry name" value="Glycosyl_Hydrlase_16"/>
</dbReference>
<dbReference type="EMBL" id="JAAAUY010000805">
    <property type="protein sequence ID" value="KAF9326258.1"/>
    <property type="molecule type" value="Genomic_DNA"/>
</dbReference>
<dbReference type="InterPro" id="IPR013320">
    <property type="entry name" value="ConA-like_dom_sf"/>
</dbReference>
<evidence type="ECO:0008006" key="4">
    <source>
        <dbReference type="Google" id="ProtNLM"/>
    </source>
</evidence>
<organism evidence="2 3">
    <name type="scientific">Podila minutissima</name>
    <dbReference type="NCBI Taxonomy" id="64525"/>
    <lineage>
        <taxon>Eukaryota</taxon>
        <taxon>Fungi</taxon>
        <taxon>Fungi incertae sedis</taxon>
        <taxon>Mucoromycota</taxon>
        <taxon>Mortierellomycotina</taxon>
        <taxon>Mortierellomycetes</taxon>
        <taxon>Mortierellales</taxon>
        <taxon>Mortierellaceae</taxon>
        <taxon>Podila</taxon>
    </lineage>
</organism>
<reference evidence="2" key="1">
    <citation type="journal article" date="2020" name="Fungal Divers.">
        <title>Resolving the Mortierellaceae phylogeny through synthesis of multi-gene phylogenetics and phylogenomics.</title>
        <authorList>
            <person name="Vandepol N."/>
            <person name="Liber J."/>
            <person name="Desiro A."/>
            <person name="Na H."/>
            <person name="Kennedy M."/>
            <person name="Barry K."/>
            <person name="Grigoriev I.V."/>
            <person name="Miller A.N."/>
            <person name="O'Donnell K."/>
            <person name="Stajich J.E."/>
            <person name="Bonito G."/>
        </authorList>
    </citation>
    <scope>NUCLEOTIDE SEQUENCE</scope>
    <source>
        <strain evidence="2">NVP1</strain>
    </source>
</reference>
<keyword evidence="3" id="KW-1185">Reference proteome</keyword>
<evidence type="ECO:0000313" key="3">
    <source>
        <dbReference type="Proteomes" id="UP000696485"/>
    </source>
</evidence>
<proteinExistence type="inferred from homology"/>